<comment type="caution">
    <text evidence="1">The sequence shown here is derived from an EMBL/GenBank/DDBJ whole genome shotgun (WGS) entry which is preliminary data.</text>
</comment>
<dbReference type="Proteomes" id="UP001549031">
    <property type="component" value="Unassembled WGS sequence"/>
</dbReference>
<organism evidence="1 2">
    <name type="scientific">Pseudorhizobium tarimense</name>
    <dbReference type="NCBI Taxonomy" id="1079109"/>
    <lineage>
        <taxon>Bacteria</taxon>
        <taxon>Pseudomonadati</taxon>
        <taxon>Pseudomonadota</taxon>
        <taxon>Alphaproteobacteria</taxon>
        <taxon>Hyphomicrobiales</taxon>
        <taxon>Rhizobiaceae</taxon>
        <taxon>Rhizobium/Agrobacterium group</taxon>
        <taxon>Pseudorhizobium</taxon>
    </lineage>
</organism>
<sequence length="177" mass="19417">MLTVLMETRDDEAELAQTLSVLVSAAVEGLIADVVILDHGSKDGSARVADAAGCRFHTDWELQDVLRTVRGEWLLLLEAGARLQQGWVDEVLEYLATATEPARFSLVRRYRRPLLRRILSGAPPLEHGLLLQKRQALASVQPGMNLHALVSRLKLATLRSELVPARAAKAAVSIPAR</sequence>
<accession>A0ABV2H1E4</accession>
<dbReference type="SUPFAM" id="SSF53448">
    <property type="entry name" value="Nucleotide-diphospho-sugar transferases"/>
    <property type="match status" value="1"/>
</dbReference>
<dbReference type="EMBL" id="JBEPLJ010000001">
    <property type="protein sequence ID" value="MET3584274.1"/>
    <property type="molecule type" value="Genomic_DNA"/>
</dbReference>
<evidence type="ECO:0000313" key="1">
    <source>
        <dbReference type="EMBL" id="MET3584274.1"/>
    </source>
</evidence>
<protein>
    <recommendedName>
        <fullName evidence="3">Glycosyl transferase</fullName>
    </recommendedName>
</protein>
<name>A0ABV2H1E4_9HYPH</name>
<dbReference type="RefSeq" id="WP_247242290.1">
    <property type="nucleotide sequence ID" value="NZ_JALJRA010000001.1"/>
</dbReference>
<evidence type="ECO:0008006" key="3">
    <source>
        <dbReference type="Google" id="ProtNLM"/>
    </source>
</evidence>
<evidence type="ECO:0000313" key="2">
    <source>
        <dbReference type="Proteomes" id="UP001549031"/>
    </source>
</evidence>
<dbReference type="Gene3D" id="3.90.550.10">
    <property type="entry name" value="Spore Coat Polysaccharide Biosynthesis Protein SpsA, Chain A"/>
    <property type="match status" value="1"/>
</dbReference>
<proteinExistence type="predicted"/>
<dbReference type="InterPro" id="IPR029044">
    <property type="entry name" value="Nucleotide-diphossugar_trans"/>
</dbReference>
<reference evidence="1 2" key="1">
    <citation type="submission" date="2024-06" db="EMBL/GenBank/DDBJ databases">
        <title>Genomic Encyclopedia of Type Strains, Phase IV (KMG-IV): sequencing the most valuable type-strain genomes for metagenomic binning, comparative biology and taxonomic classification.</title>
        <authorList>
            <person name="Goeker M."/>
        </authorList>
    </citation>
    <scope>NUCLEOTIDE SEQUENCE [LARGE SCALE GENOMIC DNA]</scope>
    <source>
        <strain evidence="1 2">DSM 105042</strain>
    </source>
</reference>
<gene>
    <name evidence="1" type="ORF">ABID21_000366</name>
</gene>
<keyword evidence="2" id="KW-1185">Reference proteome</keyword>